<evidence type="ECO:0000256" key="2">
    <source>
        <dbReference type="PROSITE-ProRule" id="PRU00335"/>
    </source>
</evidence>
<dbReference type="EMBL" id="JAWSTH010000074">
    <property type="protein sequence ID" value="MDW5597083.1"/>
    <property type="molecule type" value="Genomic_DNA"/>
</dbReference>
<dbReference type="PROSITE" id="PS50977">
    <property type="entry name" value="HTH_TETR_2"/>
    <property type="match status" value="1"/>
</dbReference>
<proteinExistence type="predicted"/>
<sequence length="205" mass="21844">MRKTLRSDLETGSRRRDELLAAAEQLIVERGLSALTVDDVTGRAGVAKGTFYIYFSAKGELLAALRERYAAAICAEQERALAELPAEDHGGRLDRWVAEAIGAHLEHERLHDALFHHELPADAIKTGVTAANPQLDLLERILGAGAAAGAFALADVETATALLYGAMHAAVDLLLDRGQRPLDVDRVLSATQRFARGAVGADAAG</sequence>
<accession>A0ABU4HUW6</accession>
<dbReference type="RefSeq" id="WP_318599535.1">
    <property type="nucleotide sequence ID" value="NZ_JAWSTH010000074.1"/>
</dbReference>
<comment type="caution">
    <text evidence="4">The sequence shown here is derived from an EMBL/GenBank/DDBJ whole genome shotgun (WGS) entry which is preliminary data.</text>
</comment>
<dbReference type="Gene3D" id="1.10.357.10">
    <property type="entry name" value="Tetracycline Repressor, domain 2"/>
    <property type="match status" value="1"/>
</dbReference>
<evidence type="ECO:0000313" key="5">
    <source>
        <dbReference type="Proteomes" id="UP001284601"/>
    </source>
</evidence>
<evidence type="ECO:0000259" key="3">
    <source>
        <dbReference type="PROSITE" id="PS50977"/>
    </source>
</evidence>
<dbReference type="PANTHER" id="PTHR30055:SF226">
    <property type="entry name" value="HTH-TYPE TRANSCRIPTIONAL REGULATOR PKSA"/>
    <property type="match status" value="1"/>
</dbReference>
<dbReference type="InterPro" id="IPR036271">
    <property type="entry name" value="Tet_transcr_reg_TetR-rel_C_sf"/>
</dbReference>
<dbReference type="PANTHER" id="PTHR30055">
    <property type="entry name" value="HTH-TYPE TRANSCRIPTIONAL REGULATOR RUTR"/>
    <property type="match status" value="1"/>
</dbReference>
<evidence type="ECO:0000256" key="1">
    <source>
        <dbReference type="ARBA" id="ARBA00023125"/>
    </source>
</evidence>
<dbReference type="PROSITE" id="PS01081">
    <property type="entry name" value="HTH_TETR_1"/>
    <property type="match status" value="1"/>
</dbReference>
<keyword evidence="1 2" id="KW-0238">DNA-binding</keyword>
<gene>
    <name evidence="4" type="ORF">R7226_22245</name>
</gene>
<feature type="DNA-binding region" description="H-T-H motif" evidence="2">
    <location>
        <begin position="36"/>
        <end position="55"/>
    </location>
</feature>
<organism evidence="4 5">
    <name type="scientific">Conexibacter stalactiti</name>
    <dbReference type="NCBI Taxonomy" id="1940611"/>
    <lineage>
        <taxon>Bacteria</taxon>
        <taxon>Bacillati</taxon>
        <taxon>Actinomycetota</taxon>
        <taxon>Thermoleophilia</taxon>
        <taxon>Solirubrobacterales</taxon>
        <taxon>Conexibacteraceae</taxon>
        <taxon>Conexibacter</taxon>
    </lineage>
</organism>
<dbReference type="Pfam" id="PF00440">
    <property type="entry name" value="TetR_N"/>
    <property type="match status" value="1"/>
</dbReference>
<dbReference type="InterPro" id="IPR009057">
    <property type="entry name" value="Homeodomain-like_sf"/>
</dbReference>
<dbReference type="InterPro" id="IPR050109">
    <property type="entry name" value="HTH-type_TetR-like_transc_reg"/>
</dbReference>
<dbReference type="PRINTS" id="PR00455">
    <property type="entry name" value="HTHTETR"/>
</dbReference>
<dbReference type="SUPFAM" id="SSF48498">
    <property type="entry name" value="Tetracyclin repressor-like, C-terminal domain"/>
    <property type="match status" value="1"/>
</dbReference>
<keyword evidence="5" id="KW-1185">Reference proteome</keyword>
<reference evidence="5" key="1">
    <citation type="submission" date="2023-07" db="EMBL/GenBank/DDBJ databases">
        <title>Conexibacter stalactiti sp. nov., isolated from stalactites in a lava cave and emended description of the genus Conexibacter.</title>
        <authorList>
            <person name="Lee S.D."/>
        </authorList>
    </citation>
    <scope>NUCLEOTIDE SEQUENCE [LARGE SCALE GENOMIC DNA]</scope>
    <source>
        <strain evidence="5">KCTC 39840</strain>
    </source>
</reference>
<feature type="domain" description="HTH tetR-type" evidence="3">
    <location>
        <begin position="13"/>
        <end position="73"/>
    </location>
</feature>
<evidence type="ECO:0000313" key="4">
    <source>
        <dbReference type="EMBL" id="MDW5597083.1"/>
    </source>
</evidence>
<dbReference type="SUPFAM" id="SSF46689">
    <property type="entry name" value="Homeodomain-like"/>
    <property type="match status" value="1"/>
</dbReference>
<dbReference type="InterPro" id="IPR001647">
    <property type="entry name" value="HTH_TetR"/>
</dbReference>
<dbReference type="Proteomes" id="UP001284601">
    <property type="component" value="Unassembled WGS sequence"/>
</dbReference>
<name>A0ABU4HUW6_9ACTN</name>
<dbReference type="InterPro" id="IPR023772">
    <property type="entry name" value="DNA-bd_HTH_TetR-type_CS"/>
</dbReference>
<protein>
    <submittedName>
        <fullName evidence="4">Helix-turn-helix domain-containing protein</fullName>
    </submittedName>
</protein>